<organism evidence="1 2">
    <name type="scientific">Galerina marginata (strain CBS 339.88)</name>
    <dbReference type="NCBI Taxonomy" id="685588"/>
    <lineage>
        <taxon>Eukaryota</taxon>
        <taxon>Fungi</taxon>
        <taxon>Dikarya</taxon>
        <taxon>Basidiomycota</taxon>
        <taxon>Agaricomycotina</taxon>
        <taxon>Agaricomycetes</taxon>
        <taxon>Agaricomycetidae</taxon>
        <taxon>Agaricales</taxon>
        <taxon>Agaricineae</taxon>
        <taxon>Strophariaceae</taxon>
        <taxon>Galerina</taxon>
    </lineage>
</organism>
<sequence>MHTLIDAIELGPKKRIIALLAFIAILQRTQTRDLHRSSQFSAPKILTMTGFNIRNLSTVSGVQAFVSKYGTEGGNDSWFTVPADFSDPTKAHWERNSYEVVAFLDPVTKIQRGWYINCKDQVVGITFYGFEQDIGLVRG</sequence>
<protein>
    <submittedName>
        <fullName evidence="1">Uncharacterized protein</fullName>
    </submittedName>
</protein>
<dbReference type="Proteomes" id="UP000027222">
    <property type="component" value="Unassembled WGS sequence"/>
</dbReference>
<dbReference type="OrthoDB" id="2940489at2759"/>
<name>A0A067SGC9_GALM3</name>
<evidence type="ECO:0000313" key="1">
    <source>
        <dbReference type="EMBL" id="KDR69067.1"/>
    </source>
</evidence>
<reference evidence="2" key="1">
    <citation type="journal article" date="2014" name="Proc. Natl. Acad. Sci. U.S.A.">
        <title>Extensive sampling of basidiomycete genomes demonstrates inadequacy of the white-rot/brown-rot paradigm for wood decay fungi.</title>
        <authorList>
            <person name="Riley R."/>
            <person name="Salamov A.A."/>
            <person name="Brown D.W."/>
            <person name="Nagy L.G."/>
            <person name="Floudas D."/>
            <person name="Held B.W."/>
            <person name="Levasseur A."/>
            <person name="Lombard V."/>
            <person name="Morin E."/>
            <person name="Otillar R."/>
            <person name="Lindquist E.A."/>
            <person name="Sun H."/>
            <person name="LaButti K.M."/>
            <person name="Schmutz J."/>
            <person name="Jabbour D."/>
            <person name="Luo H."/>
            <person name="Baker S.E."/>
            <person name="Pisabarro A.G."/>
            <person name="Walton J.D."/>
            <person name="Blanchette R.A."/>
            <person name="Henrissat B."/>
            <person name="Martin F."/>
            <person name="Cullen D."/>
            <person name="Hibbett D.S."/>
            <person name="Grigoriev I.V."/>
        </authorList>
    </citation>
    <scope>NUCLEOTIDE SEQUENCE [LARGE SCALE GENOMIC DNA]</scope>
    <source>
        <strain evidence="2">CBS 339.88</strain>
    </source>
</reference>
<gene>
    <name evidence="1" type="ORF">GALMADRAFT_145792</name>
</gene>
<accession>A0A067SGC9</accession>
<dbReference type="AlphaFoldDB" id="A0A067SGC9"/>
<dbReference type="HOGENOM" id="CLU_1845249_0_0_1"/>
<evidence type="ECO:0000313" key="2">
    <source>
        <dbReference type="Proteomes" id="UP000027222"/>
    </source>
</evidence>
<keyword evidence="2" id="KW-1185">Reference proteome</keyword>
<proteinExistence type="predicted"/>
<dbReference type="EMBL" id="KL142404">
    <property type="protein sequence ID" value="KDR69067.1"/>
    <property type="molecule type" value="Genomic_DNA"/>
</dbReference>